<reference evidence="3 4" key="1">
    <citation type="submission" date="2018-10" db="EMBL/GenBank/DDBJ databases">
        <title>Genomic Encyclopedia of Archaeal and Bacterial Type Strains, Phase II (KMG-II): from individual species to whole genera.</title>
        <authorList>
            <person name="Goeker M."/>
        </authorList>
    </citation>
    <scope>NUCLEOTIDE SEQUENCE [LARGE SCALE GENOMIC DNA]</scope>
    <source>
        <strain evidence="3 4">DSM 16510</strain>
    </source>
</reference>
<name>A0A497XQU1_9AQUI</name>
<dbReference type="RefSeq" id="WP_121010262.1">
    <property type="nucleotide sequence ID" value="NZ_RCCJ01000001.1"/>
</dbReference>
<dbReference type="InterPro" id="IPR025491">
    <property type="entry name" value="DUF4382"/>
</dbReference>
<dbReference type="EMBL" id="RCCJ01000001">
    <property type="protein sequence ID" value="RLJ70509.1"/>
    <property type="molecule type" value="Genomic_DNA"/>
</dbReference>
<feature type="domain" description="DUF4382" evidence="2">
    <location>
        <begin position="29"/>
        <end position="186"/>
    </location>
</feature>
<protein>
    <submittedName>
        <fullName evidence="3">Uncharacterized protein DUF4382</fullName>
    </submittedName>
</protein>
<dbReference type="Pfam" id="PF14321">
    <property type="entry name" value="DUF4382"/>
    <property type="match status" value="1"/>
</dbReference>
<organism evidence="3 4">
    <name type="scientific">Hydrogenivirga caldilitoris</name>
    <dbReference type="NCBI Taxonomy" id="246264"/>
    <lineage>
        <taxon>Bacteria</taxon>
        <taxon>Pseudomonadati</taxon>
        <taxon>Aquificota</taxon>
        <taxon>Aquificia</taxon>
        <taxon>Aquificales</taxon>
        <taxon>Aquificaceae</taxon>
        <taxon>Hydrogenivirga</taxon>
    </lineage>
</organism>
<feature type="chain" id="PRO_5019868586" evidence="1">
    <location>
        <begin position="18"/>
        <end position="346"/>
    </location>
</feature>
<feature type="signal peptide" evidence="1">
    <location>
        <begin position="1"/>
        <end position="17"/>
    </location>
</feature>
<keyword evidence="4" id="KW-1185">Reference proteome</keyword>
<dbReference type="OrthoDB" id="13056at2"/>
<comment type="caution">
    <text evidence="3">The sequence shown here is derived from an EMBL/GenBank/DDBJ whole genome shotgun (WGS) entry which is preliminary data.</text>
</comment>
<proteinExistence type="predicted"/>
<evidence type="ECO:0000313" key="4">
    <source>
        <dbReference type="Proteomes" id="UP000267841"/>
    </source>
</evidence>
<evidence type="ECO:0000259" key="2">
    <source>
        <dbReference type="Pfam" id="PF14321"/>
    </source>
</evidence>
<evidence type="ECO:0000313" key="3">
    <source>
        <dbReference type="EMBL" id="RLJ70509.1"/>
    </source>
</evidence>
<dbReference type="Proteomes" id="UP000267841">
    <property type="component" value="Unassembled WGS sequence"/>
</dbReference>
<evidence type="ECO:0000256" key="1">
    <source>
        <dbReference type="SAM" id="SignalP"/>
    </source>
</evidence>
<gene>
    <name evidence="3" type="ORF">BCF55_0784</name>
</gene>
<keyword evidence="1" id="KW-0732">Signal</keyword>
<accession>A0A497XQU1</accession>
<sequence length="346" mass="37692">MRKLFLMAAVFGAGVFAYNCGGGSGSAGSGTVALYVTDSPLEDAGKVEVAIKEIRMEHKGSGTTCTVFAPDTPYTVDLTDIKNTLELLDLTSCPEGPYNRLVVVLDKDVNVLYNDELKTCTLVDYDPDRDGQDKPIKPNRTQCDDNECFVYVTGAVNVLANQTNDVALDFELKDSEINIDNSGNCTVAFKVSPLHAEGMKDKEQEVKGFVSALDTDTNTFNLTTKVGTVFTVSYTDDSNNYDDVLSLAQSYNLKTEVECEHLDLENATCTAQGIEVKVKGIAVSVDDSNKTLILDIDGNRDTTDDQIQVSGGKWEGNIQEGSYVEVEIIGYDGTYYLAKEVEEEKS</sequence>
<dbReference type="AlphaFoldDB" id="A0A497XQU1"/>